<dbReference type="RefSeq" id="WP_317995602.1">
    <property type="nucleotide sequence ID" value="NZ_AP025523.1"/>
</dbReference>
<dbReference type="Pfam" id="PF02567">
    <property type="entry name" value="PhzC-PhzF"/>
    <property type="match status" value="1"/>
</dbReference>
<evidence type="ECO:0000256" key="1">
    <source>
        <dbReference type="ARBA" id="ARBA00008270"/>
    </source>
</evidence>
<dbReference type="Proteomes" id="UP001317532">
    <property type="component" value="Chromosome"/>
</dbReference>
<name>A0AAN1XZX7_UNVUL</name>
<sequence length="280" mass="29077">MQTTSTGTTEVALVAAFTKDGAGGNLAGVVLDAGMIPVAERQRIAAVVAVPETAFVHDLGDGVYDVTFFTPVAQVPDCGHATVGAFGLLVQRGMLAATTAVKRTTIGDRAIEREGDRIFMDQPRPALTPFARAGAIAASLALAPNALAGTPVIADHGVRFILIETTRDALATAVPDPEAIASISAEADAYGYYVYARDAPGCDATIRMFAPRIGIPEEPATGMAAGLLGGLLAHNAEHASYRFEQGALMPQPSPSELIVRVEPDRIRVGGTAALVRTMRA</sequence>
<dbReference type="PIRSF" id="PIRSF016184">
    <property type="entry name" value="PhzC_PhzF"/>
    <property type="match status" value="1"/>
</dbReference>
<dbReference type="GO" id="GO:0016853">
    <property type="term" value="F:isomerase activity"/>
    <property type="evidence" value="ECO:0007669"/>
    <property type="project" value="UniProtKB-KW"/>
</dbReference>
<dbReference type="NCBIfam" id="TIGR00654">
    <property type="entry name" value="PhzF_family"/>
    <property type="match status" value="1"/>
</dbReference>
<keyword evidence="2 4" id="KW-0413">Isomerase</keyword>
<dbReference type="KEGG" id="vab:WPS_33260"/>
<dbReference type="GO" id="GO:0005737">
    <property type="term" value="C:cytoplasm"/>
    <property type="evidence" value="ECO:0007669"/>
    <property type="project" value="TreeGrafter"/>
</dbReference>
<dbReference type="PANTHER" id="PTHR13774">
    <property type="entry name" value="PHENAZINE BIOSYNTHESIS PROTEIN"/>
    <property type="match status" value="1"/>
</dbReference>
<dbReference type="PANTHER" id="PTHR13774:SF39">
    <property type="entry name" value="BIOSYNTHESIS PROTEIN, PUTATIVE-RELATED"/>
    <property type="match status" value="1"/>
</dbReference>
<dbReference type="InterPro" id="IPR003719">
    <property type="entry name" value="Phenazine_PhzF-like"/>
</dbReference>
<accession>A0AAN1XZX7</accession>
<reference evidence="4 5" key="1">
    <citation type="journal article" date="2022" name="ISME Commun">
        <title>Vulcanimicrobium alpinus gen. nov. sp. nov., the first cultivated representative of the candidate phylum 'Eremiobacterota', is a metabolically versatile aerobic anoxygenic phototroph.</title>
        <authorList>
            <person name="Yabe S."/>
            <person name="Muto K."/>
            <person name="Abe K."/>
            <person name="Yokota A."/>
            <person name="Staudigel H."/>
            <person name="Tebo B.M."/>
        </authorList>
    </citation>
    <scope>NUCLEOTIDE SEQUENCE [LARGE SCALE GENOMIC DNA]</scope>
    <source>
        <strain evidence="4 5">WC8-2</strain>
    </source>
</reference>
<evidence type="ECO:0000313" key="4">
    <source>
        <dbReference type="EMBL" id="BDE08050.1"/>
    </source>
</evidence>
<comment type="similarity">
    <text evidence="1">Belongs to the PhzF family.</text>
</comment>
<dbReference type="Gene3D" id="3.10.310.10">
    <property type="entry name" value="Diaminopimelate Epimerase, Chain A, domain 1"/>
    <property type="match status" value="2"/>
</dbReference>
<dbReference type="SUPFAM" id="SSF54506">
    <property type="entry name" value="Diaminopimelate epimerase-like"/>
    <property type="match status" value="1"/>
</dbReference>
<evidence type="ECO:0000256" key="3">
    <source>
        <dbReference type="PIRSR" id="PIRSR016184-1"/>
    </source>
</evidence>
<proteinExistence type="inferred from homology"/>
<evidence type="ECO:0000256" key="2">
    <source>
        <dbReference type="ARBA" id="ARBA00023235"/>
    </source>
</evidence>
<evidence type="ECO:0000313" key="5">
    <source>
        <dbReference type="Proteomes" id="UP001317532"/>
    </source>
</evidence>
<organism evidence="4 5">
    <name type="scientific">Vulcanimicrobium alpinum</name>
    <dbReference type="NCBI Taxonomy" id="3016050"/>
    <lineage>
        <taxon>Bacteria</taxon>
        <taxon>Bacillati</taxon>
        <taxon>Vulcanimicrobiota</taxon>
        <taxon>Vulcanimicrobiia</taxon>
        <taxon>Vulcanimicrobiales</taxon>
        <taxon>Vulcanimicrobiaceae</taxon>
        <taxon>Vulcanimicrobium</taxon>
    </lineage>
</organism>
<dbReference type="AlphaFoldDB" id="A0AAN1XZX7"/>
<keyword evidence="5" id="KW-1185">Reference proteome</keyword>
<gene>
    <name evidence="4" type="ORF">WPS_33260</name>
</gene>
<feature type="active site" evidence="3">
    <location>
        <position position="52"/>
    </location>
</feature>
<dbReference type="EMBL" id="AP025523">
    <property type="protein sequence ID" value="BDE08050.1"/>
    <property type="molecule type" value="Genomic_DNA"/>
</dbReference>
<protein>
    <submittedName>
        <fullName evidence="4">Isomerase</fullName>
    </submittedName>
</protein>